<dbReference type="InterPro" id="IPR019775">
    <property type="entry name" value="WD40_repeat_CS"/>
</dbReference>
<dbReference type="InterPro" id="IPR001202">
    <property type="entry name" value="WW_dom"/>
</dbReference>
<feature type="compositionally biased region" description="Gly residues" evidence="10">
    <location>
        <begin position="371"/>
        <end position="383"/>
    </location>
</feature>
<keyword evidence="3" id="KW-0813">Transport</keyword>
<dbReference type="Gene3D" id="2.130.10.10">
    <property type="entry name" value="YVTN repeat-like/Quinoprotein amine dehydrogenase"/>
    <property type="match status" value="1"/>
</dbReference>
<dbReference type="InterPro" id="IPR036322">
    <property type="entry name" value="WD40_repeat_dom_sf"/>
</dbReference>
<dbReference type="InParanoid" id="D8LBR5"/>
<dbReference type="PROSITE" id="PS00678">
    <property type="entry name" value="WD_REPEATS_1"/>
    <property type="match status" value="1"/>
</dbReference>
<dbReference type="InterPro" id="IPR040251">
    <property type="entry name" value="SEC31-like"/>
</dbReference>
<dbReference type="Proteomes" id="UP000002630">
    <property type="component" value="Linkage Group LG01"/>
</dbReference>
<keyword evidence="13" id="KW-1185">Reference proteome</keyword>
<dbReference type="GO" id="GO:0005198">
    <property type="term" value="F:structural molecule activity"/>
    <property type="evidence" value="ECO:0007669"/>
    <property type="project" value="TreeGrafter"/>
</dbReference>
<dbReference type="SUPFAM" id="SSF50978">
    <property type="entry name" value="WD40 repeat-like"/>
    <property type="match status" value="1"/>
</dbReference>
<dbReference type="CDD" id="cd00201">
    <property type="entry name" value="WW"/>
    <property type="match status" value="1"/>
</dbReference>
<keyword evidence="5" id="KW-0677">Repeat</keyword>
<dbReference type="Gene3D" id="2.20.70.10">
    <property type="match status" value="1"/>
</dbReference>
<dbReference type="Gene3D" id="1.25.40.1030">
    <property type="match status" value="1"/>
</dbReference>
<reference evidence="12 13" key="1">
    <citation type="journal article" date="2010" name="Nature">
        <title>The Ectocarpus genome and the independent evolution of multicellularity in brown algae.</title>
        <authorList>
            <person name="Cock J.M."/>
            <person name="Sterck L."/>
            <person name="Rouze P."/>
            <person name="Scornet D."/>
            <person name="Allen A.E."/>
            <person name="Amoutzias G."/>
            <person name="Anthouard V."/>
            <person name="Artiguenave F."/>
            <person name="Aury J.M."/>
            <person name="Badger J.H."/>
            <person name="Beszteri B."/>
            <person name="Billiau K."/>
            <person name="Bonnet E."/>
            <person name="Bothwell J.H."/>
            <person name="Bowler C."/>
            <person name="Boyen C."/>
            <person name="Brownlee C."/>
            <person name="Carrano C.J."/>
            <person name="Charrier B."/>
            <person name="Cho G.Y."/>
            <person name="Coelho S.M."/>
            <person name="Collen J."/>
            <person name="Corre E."/>
            <person name="Da Silva C."/>
            <person name="Delage L."/>
            <person name="Delaroque N."/>
            <person name="Dittami S.M."/>
            <person name="Doulbeau S."/>
            <person name="Elias M."/>
            <person name="Farnham G."/>
            <person name="Gachon C.M."/>
            <person name="Gschloessl B."/>
            <person name="Heesch S."/>
            <person name="Jabbari K."/>
            <person name="Jubin C."/>
            <person name="Kawai H."/>
            <person name="Kimura K."/>
            <person name="Kloareg B."/>
            <person name="Kupper F.C."/>
            <person name="Lang D."/>
            <person name="Le Bail A."/>
            <person name="Leblanc C."/>
            <person name="Lerouge P."/>
            <person name="Lohr M."/>
            <person name="Lopez P.J."/>
            <person name="Martens C."/>
            <person name="Maumus F."/>
            <person name="Michel G."/>
            <person name="Miranda-Saavedra D."/>
            <person name="Morales J."/>
            <person name="Moreau H."/>
            <person name="Motomura T."/>
            <person name="Nagasato C."/>
            <person name="Napoli C.A."/>
            <person name="Nelson D.R."/>
            <person name="Nyvall-Collen P."/>
            <person name="Peters A.F."/>
            <person name="Pommier C."/>
            <person name="Potin P."/>
            <person name="Poulain J."/>
            <person name="Quesneville H."/>
            <person name="Read B."/>
            <person name="Rensing S.A."/>
            <person name="Ritter A."/>
            <person name="Rousvoal S."/>
            <person name="Samanta M."/>
            <person name="Samson G."/>
            <person name="Schroeder D.C."/>
            <person name="Segurens B."/>
            <person name="Strittmatter M."/>
            <person name="Tonon T."/>
            <person name="Tregear J.W."/>
            <person name="Valentin K."/>
            <person name="von Dassow P."/>
            <person name="Yamagishi T."/>
            <person name="Van de Peer Y."/>
            <person name="Wincker P."/>
        </authorList>
    </citation>
    <scope>NUCLEOTIDE SEQUENCE [LARGE SCALE GENOMIC DNA]</scope>
    <source>
        <strain evidence="13">Ec32 / CCAP1310/4</strain>
    </source>
</reference>
<accession>D8LBR5</accession>
<evidence type="ECO:0000256" key="9">
    <source>
        <dbReference type="PROSITE-ProRule" id="PRU00221"/>
    </source>
</evidence>
<dbReference type="EMBL" id="FN647682">
    <property type="protein sequence ID" value="CBN76774.1"/>
    <property type="molecule type" value="Genomic_DNA"/>
</dbReference>
<evidence type="ECO:0000256" key="2">
    <source>
        <dbReference type="ARBA" id="ARBA00009358"/>
    </source>
</evidence>
<dbReference type="GO" id="GO:0007029">
    <property type="term" value="P:endoplasmic reticulum organization"/>
    <property type="evidence" value="ECO:0007669"/>
    <property type="project" value="TreeGrafter"/>
</dbReference>
<evidence type="ECO:0000256" key="1">
    <source>
        <dbReference type="ARBA" id="ARBA00004240"/>
    </source>
</evidence>
<proteinExistence type="inferred from homology"/>
<comment type="similarity">
    <text evidence="2">Belongs to the WD repeat SEC31 family.</text>
</comment>
<dbReference type="SMART" id="SM00456">
    <property type="entry name" value="WW"/>
    <property type="match status" value="1"/>
</dbReference>
<sequence length="942" mass="95614">MSFLKELTDKGATIAWSTVAAHPSLIALGTKDSGGGSGFEDHGGELELHKLDFSQETDAAGGGGGGAGAGTLLGKVKTTARFATLAWSEMATKQAEYPYGLIAGGMGDGTVNVWDPAKLVASHPQPQVASVARHSGPVTGLNFNPHKSSSHLLASGGADSEVFIMALDRPDAPTVFVPGPKPNTVSHIMATAAQNGSCIVWDLKQKKPWCELRDPNRAPITDVAWNPDQGQHLVTASGDDNNPVLKLWDLRSSTTLPLATLSGHSEGVLSVAWCPYDASLLMSCAKDNRTLLWDLFSLKPVYELPPGAGAELPAGGGSILDDESEGAGGDGIPAESELADAMAGVDLDETKFSKPGGSSSGGLFSGAPPGAVGGGAGGGGGSNGQPLTKEAEAVIKRSLLVGNFEAAVQCCMSTGNMADAMLLASCGGADLWAKTQAQYFARESHQRPFLKVVNAIIKSELGVLVEGSDLGQWQETLAILSTYAKQEEFPTLCEALASRLETEAGDRKSANLCYMCAVKVPKTVEMWAEELKSANAAINGGTDTKALQEFVEKVSVFTQEPNDPPGEEVSAIFAEYAGILASEGETETAFKYIKGQGQNGAVLQDRLYHSAPHAAGTPAPPFPFERARVGVSPQSVVGGGSGAGVAGGGANGAAAGGGGAGSARARSDPRGSTAAGGGGDALPPGWTQMMDPSRNMPYYCNTATGETQWERPAPPPAATTRAVPSPHAPRMPQGGFVGGGAPGGAGGYPGGAGFPGDAGGSNRMRPGGGAGVGPGGAPGGAVHSPMRGMREGSGAGGMMPSSSPSPPGAPPAAPTSTASAASSVAAAAPAPPPPSDAESQAVVSALNGMLGALSEAPLSPPEKKMLGDVTKAVGILFGKMGRGQVEQETLAKVGQLVESLQARDIKRAGAVQQGLANSAWASHKDWLKGLKYLTTLVSRRLV</sequence>
<dbReference type="Pfam" id="PF00400">
    <property type="entry name" value="WD40"/>
    <property type="match status" value="1"/>
</dbReference>
<feature type="domain" description="WW" evidence="11">
    <location>
        <begin position="680"/>
        <end position="714"/>
    </location>
</feature>
<keyword evidence="7" id="KW-0931">ER-Golgi transport</keyword>
<dbReference type="SUPFAM" id="SSF51045">
    <property type="entry name" value="WW domain"/>
    <property type="match status" value="1"/>
</dbReference>
<dbReference type="GO" id="GO:0015031">
    <property type="term" value="P:protein transport"/>
    <property type="evidence" value="ECO:0007669"/>
    <property type="project" value="UniProtKB-KW"/>
</dbReference>
<evidence type="ECO:0000313" key="12">
    <source>
        <dbReference type="EMBL" id="CBN76774.1"/>
    </source>
</evidence>
<feature type="compositionally biased region" description="Low complexity" evidence="10">
    <location>
        <begin position="814"/>
        <end position="828"/>
    </location>
</feature>
<dbReference type="GO" id="GO:0090110">
    <property type="term" value="P:COPII-coated vesicle cargo loading"/>
    <property type="evidence" value="ECO:0007669"/>
    <property type="project" value="TreeGrafter"/>
</dbReference>
<dbReference type="GO" id="GO:0070971">
    <property type="term" value="C:endoplasmic reticulum exit site"/>
    <property type="evidence" value="ECO:0007669"/>
    <property type="project" value="TreeGrafter"/>
</dbReference>
<gene>
    <name evidence="12" type="primary">SEC31</name>
    <name evidence="12" type="ORF">Esi_0000_0603</name>
</gene>
<keyword evidence="8" id="KW-0653">Protein transport</keyword>
<dbReference type="OMA" id="AQWAFGG"/>
<evidence type="ECO:0000256" key="10">
    <source>
        <dbReference type="SAM" id="MobiDB-lite"/>
    </source>
</evidence>
<feature type="region of interest" description="Disordered" evidence="10">
    <location>
        <begin position="652"/>
        <end position="686"/>
    </location>
</feature>
<name>D8LBR5_ECTSI</name>
<dbReference type="SMART" id="SM00320">
    <property type="entry name" value="WD40"/>
    <property type="match status" value="4"/>
</dbReference>
<evidence type="ECO:0000256" key="6">
    <source>
        <dbReference type="ARBA" id="ARBA00022824"/>
    </source>
</evidence>
<dbReference type="InterPro" id="IPR001680">
    <property type="entry name" value="WD40_rpt"/>
</dbReference>
<keyword evidence="6" id="KW-0256">Endoplasmic reticulum</keyword>
<evidence type="ECO:0000256" key="8">
    <source>
        <dbReference type="ARBA" id="ARBA00022927"/>
    </source>
</evidence>
<dbReference type="FunCoup" id="D8LBR5">
    <property type="interactions" value="138"/>
</dbReference>
<keyword evidence="4 9" id="KW-0853">WD repeat</keyword>
<dbReference type="Pfam" id="PF00397">
    <property type="entry name" value="WW"/>
    <property type="match status" value="1"/>
</dbReference>
<evidence type="ECO:0000256" key="5">
    <source>
        <dbReference type="ARBA" id="ARBA00022737"/>
    </source>
</evidence>
<feature type="region of interest" description="Disordered" evidence="10">
    <location>
        <begin position="355"/>
        <end position="385"/>
    </location>
</feature>
<feature type="repeat" description="WD" evidence="9">
    <location>
        <begin position="261"/>
        <end position="303"/>
    </location>
</feature>
<protein>
    <submittedName>
        <fullName evidence="12">Vesicle coat complex COPII, subunit SEC31</fullName>
    </submittedName>
</protein>
<feature type="compositionally biased region" description="Pro residues" evidence="10">
    <location>
        <begin position="803"/>
        <end position="813"/>
    </location>
</feature>
<dbReference type="PROSITE" id="PS50020">
    <property type="entry name" value="WW_DOMAIN_2"/>
    <property type="match status" value="1"/>
</dbReference>
<dbReference type="AlphaFoldDB" id="D8LBR5"/>
<dbReference type="InterPro" id="IPR036020">
    <property type="entry name" value="WW_dom_sf"/>
</dbReference>
<dbReference type="PROSITE" id="PS50294">
    <property type="entry name" value="WD_REPEATS_REGION"/>
    <property type="match status" value="1"/>
</dbReference>
<dbReference type="PANTHER" id="PTHR13923">
    <property type="entry name" value="SEC31-RELATED PROTEIN"/>
    <property type="match status" value="1"/>
</dbReference>
<feature type="compositionally biased region" description="Gly residues" evidence="10">
    <location>
        <begin position="766"/>
        <end position="779"/>
    </location>
</feature>
<dbReference type="InterPro" id="IPR024298">
    <property type="entry name" value="Sec16_Sec23-bd"/>
</dbReference>
<evidence type="ECO:0000256" key="4">
    <source>
        <dbReference type="ARBA" id="ARBA00022574"/>
    </source>
</evidence>
<comment type="subcellular location">
    <subcellularLocation>
        <location evidence="1">Endoplasmic reticulum</location>
    </subcellularLocation>
</comment>
<evidence type="ECO:0000256" key="7">
    <source>
        <dbReference type="ARBA" id="ARBA00022892"/>
    </source>
</evidence>
<evidence type="ECO:0000313" key="13">
    <source>
        <dbReference type="Proteomes" id="UP000002630"/>
    </source>
</evidence>
<feature type="region of interest" description="Disordered" evidence="10">
    <location>
        <begin position="706"/>
        <end position="840"/>
    </location>
</feature>
<dbReference type="STRING" id="2880.D8LBR5"/>
<dbReference type="OrthoDB" id="542917at2759"/>
<dbReference type="PANTHER" id="PTHR13923:SF11">
    <property type="entry name" value="SECRETORY 31, ISOFORM D"/>
    <property type="match status" value="1"/>
</dbReference>
<dbReference type="EMBL" id="FN649726">
    <property type="protein sequence ID" value="CBN76774.1"/>
    <property type="molecule type" value="Genomic_DNA"/>
</dbReference>
<feature type="compositionally biased region" description="Gly residues" evidence="10">
    <location>
        <begin position="652"/>
        <end position="661"/>
    </location>
</feature>
<dbReference type="PROSITE" id="PS50082">
    <property type="entry name" value="WD_REPEATS_2"/>
    <property type="match status" value="1"/>
</dbReference>
<dbReference type="eggNOG" id="KOG0307">
    <property type="taxonomic scope" value="Eukaryota"/>
</dbReference>
<evidence type="ECO:0000259" key="11">
    <source>
        <dbReference type="PROSITE" id="PS50020"/>
    </source>
</evidence>
<organism evidence="12 13">
    <name type="scientific">Ectocarpus siliculosus</name>
    <name type="common">Brown alga</name>
    <name type="synonym">Conferva siliculosa</name>
    <dbReference type="NCBI Taxonomy" id="2880"/>
    <lineage>
        <taxon>Eukaryota</taxon>
        <taxon>Sar</taxon>
        <taxon>Stramenopiles</taxon>
        <taxon>Ochrophyta</taxon>
        <taxon>PX clade</taxon>
        <taxon>Phaeophyceae</taxon>
        <taxon>Ectocarpales</taxon>
        <taxon>Ectocarpaceae</taxon>
        <taxon>Ectocarpus</taxon>
    </lineage>
</organism>
<feature type="compositionally biased region" description="Gly residues" evidence="10">
    <location>
        <begin position="735"/>
        <end position="759"/>
    </location>
</feature>
<evidence type="ECO:0000256" key="3">
    <source>
        <dbReference type="ARBA" id="ARBA00022448"/>
    </source>
</evidence>
<dbReference type="Pfam" id="PF12931">
    <property type="entry name" value="TPR_Sec16"/>
    <property type="match status" value="1"/>
</dbReference>
<dbReference type="InterPro" id="IPR015943">
    <property type="entry name" value="WD40/YVTN_repeat-like_dom_sf"/>
</dbReference>
<dbReference type="GO" id="GO:0030127">
    <property type="term" value="C:COPII vesicle coat"/>
    <property type="evidence" value="ECO:0007669"/>
    <property type="project" value="TreeGrafter"/>
</dbReference>
<dbReference type="PROSITE" id="PS01159">
    <property type="entry name" value="WW_DOMAIN_1"/>
    <property type="match status" value="1"/>
</dbReference>
<dbReference type="Gene3D" id="1.20.940.10">
    <property type="entry name" value="Functional domain of the splicing factor Prp18"/>
    <property type="match status" value="1"/>
</dbReference>